<dbReference type="InterPro" id="IPR001387">
    <property type="entry name" value="Cro/C1-type_HTH"/>
</dbReference>
<dbReference type="CDD" id="cd00093">
    <property type="entry name" value="HTH_XRE"/>
    <property type="match status" value="1"/>
</dbReference>
<dbReference type="Pfam" id="PF01381">
    <property type="entry name" value="HTH_3"/>
    <property type="match status" value="1"/>
</dbReference>
<accession>A0ABZ0WD57</accession>
<feature type="domain" description="HTH cro/C1-type" evidence="3">
    <location>
        <begin position="5"/>
        <end position="59"/>
    </location>
</feature>
<evidence type="ECO:0000256" key="2">
    <source>
        <dbReference type="SAM" id="Phobius"/>
    </source>
</evidence>
<reference evidence="4 5" key="1">
    <citation type="submission" date="2023-12" db="EMBL/GenBank/DDBJ databases">
        <title>Genome sequencing and assembly of bacterial species from a model synthetic community.</title>
        <authorList>
            <person name="Hogle S.L."/>
        </authorList>
    </citation>
    <scope>NUCLEOTIDE SEQUENCE [LARGE SCALE GENOMIC DNA]</scope>
    <source>
        <strain evidence="4 5">HAMBI_3031</strain>
    </source>
</reference>
<evidence type="ECO:0000313" key="4">
    <source>
        <dbReference type="EMBL" id="WQD40487.1"/>
    </source>
</evidence>
<protein>
    <submittedName>
        <fullName evidence="4">Helix-turn-helix domain-containing protein</fullName>
    </submittedName>
</protein>
<name>A0ABZ0WD57_9BACT</name>
<evidence type="ECO:0000256" key="1">
    <source>
        <dbReference type="ARBA" id="ARBA00023125"/>
    </source>
</evidence>
<keyword evidence="1" id="KW-0238">DNA-binding</keyword>
<dbReference type="PROSITE" id="PS50943">
    <property type="entry name" value="HTH_CROC1"/>
    <property type="match status" value="1"/>
</dbReference>
<keyword evidence="2" id="KW-0812">Transmembrane</keyword>
<evidence type="ECO:0000259" key="3">
    <source>
        <dbReference type="PROSITE" id="PS50943"/>
    </source>
</evidence>
<sequence length="199" mass="22599">MSKKIVLARKKQGLTQEELASLAHVTVRTIQRIESGESVPRAFTIKALARALETNFEELANEMGPEGLGNQPDLSPIGNDPGNEKHFLQTLCLSCFSYLVIPFVHFLIPVYLLRKQAHSHPETVAMARAIIRQQIYWIIVLHALMLLTLGYNLIMAAYFNKAYLISYLVPFFAMYLANAFMIIATFRRVDQLKWVTVSN</sequence>
<dbReference type="EMBL" id="CP139960">
    <property type="protein sequence ID" value="WQD40487.1"/>
    <property type="molecule type" value="Genomic_DNA"/>
</dbReference>
<dbReference type="Gene3D" id="1.10.260.40">
    <property type="entry name" value="lambda repressor-like DNA-binding domains"/>
    <property type="match status" value="1"/>
</dbReference>
<proteinExistence type="predicted"/>
<feature type="transmembrane region" description="Helical" evidence="2">
    <location>
        <begin position="165"/>
        <end position="186"/>
    </location>
</feature>
<dbReference type="InterPro" id="IPR010982">
    <property type="entry name" value="Lambda_DNA-bd_dom_sf"/>
</dbReference>
<dbReference type="PANTHER" id="PTHR46558">
    <property type="entry name" value="TRACRIPTIONAL REGULATORY PROTEIN-RELATED-RELATED"/>
    <property type="match status" value="1"/>
</dbReference>
<keyword evidence="5" id="KW-1185">Reference proteome</keyword>
<keyword evidence="2" id="KW-0472">Membrane</keyword>
<gene>
    <name evidence="4" type="ORF">U0035_10040</name>
</gene>
<evidence type="ECO:0000313" key="5">
    <source>
        <dbReference type="Proteomes" id="UP001325680"/>
    </source>
</evidence>
<dbReference type="SUPFAM" id="SSF47413">
    <property type="entry name" value="lambda repressor-like DNA-binding domains"/>
    <property type="match status" value="1"/>
</dbReference>
<dbReference type="RefSeq" id="WP_162817956.1">
    <property type="nucleotide sequence ID" value="NZ_CP139960.1"/>
</dbReference>
<dbReference type="SMART" id="SM00530">
    <property type="entry name" value="HTH_XRE"/>
    <property type="match status" value="1"/>
</dbReference>
<dbReference type="Proteomes" id="UP001325680">
    <property type="component" value="Chromosome"/>
</dbReference>
<dbReference type="PANTHER" id="PTHR46558:SF3">
    <property type="entry name" value="TRANSCRIPTIONAL REGULATOR"/>
    <property type="match status" value="1"/>
</dbReference>
<organism evidence="4 5">
    <name type="scientific">Niabella yanshanensis</name>
    <dbReference type="NCBI Taxonomy" id="577386"/>
    <lineage>
        <taxon>Bacteria</taxon>
        <taxon>Pseudomonadati</taxon>
        <taxon>Bacteroidota</taxon>
        <taxon>Chitinophagia</taxon>
        <taxon>Chitinophagales</taxon>
        <taxon>Chitinophagaceae</taxon>
        <taxon>Niabella</taxon>
    </lineage>
</organism>
<keyword evidence="2" id="KW-1133">Transmembrane helix</keyword>
<feature type="transmembrane region" description="Helical" evidence="2">
    <location>
        <begin position="96"/>
        <end position="114"/>
    </location>
</feature>
<feature type="transmembrane region" description="Helical" evidence="2">
    <location>
        <begin position="135"/>
        <end position="159"/>
    </location>
</feature>